<feature type="region of interest" description="Disordered" evidence="1">
    <location>
        <begin position="213"/>
        <end position="283"/>
    </location>
</feature>
<dbReference type="Pfam" id="PF23081">
    <property type="entry name" value="HTH_KIF26A_B_1st"/>
    <property type="match status" value="1"/>
</dbReference>
<gene>
    <name evidence="3" type="primary">Hypp2401</name>
    <name evidence="3" type="ORF">BLAG_LOCUS16960</name>
</gene>
<dbReference type="EMBL" id="OV696689">
    <property type="protein sequence ID" value="CAH1261584.1"/>
    <property type="molecule type" value="Genomic_DNA"/>
</dbReference>
<evidence type="ECO:0000259" key="2">
    <source>
        <dbReference type="Pfam" id="PF23081"/>
    </source>
</evidence>
<feature type="compositionally biased region" description="Polar residues" evidence="1">
    <location>
        <begin position="239"/>
        <end position="255"/>
    </location>
</feature>
<dbReference type="OrthoDB" id="6156415at2759"/>
<sequence length="295" mass="31111">MLLTLQTDVLQAVETLPDAPEWGRVAGGDEISVGIAAQDSDMSASLAEKLQIPEGLQKGWSADHCDTCATNLDQLKQDAIAMVQSLDEAQSNPGSAPLGNLSSIVGSRNIAALQRGGHLPTLNPSSHHRGATGRHGQGKPPYPTHSMLPVRTSASAVAAHAQQLLEDNWGVSKHGFQHPHLSQLVCYAERQLMPVDGDRYRFTQVGTQPVIHTLQKKQTDSAHKKGGPCDPQSGGRGKNPQTQPGSSRSSVSDIPTRSVAERSVASSRIYPTPSSTAGSAGGTSAAASFFARYVN</sequence>
<evidence type="ECO:0000256" key="1">
    <source>
        <dbReference type="SAM" id="MobiDB-lite"/>
    </source>
</evidence>
<dbReference type="PANTHER" id="PTHR21608:SF7">
    <property type="entry name" value="KINESIN-LIKE PROTEIN CG14535"/>
    <property type="match status" value="1"/>
</dbReference>
<dbReference type="GO" id="GO:0003777">
    <property type="term" value="F:microtubule motor activity"/>
    <property type="evidence" value="ECO:0007669"/>
    <property type="project" value="InterPro"/>
</dbReference>
<dbReference type="AlphaFoldDB" id="A0A8K0ESW8"/>
<dbReference type="GO" id="GO:0007018">
    <property type="term" value="P:microtubule-based movement"/>
    <property type="evidence" value="ECO:0007669"/>
    <property type="project" value="InterPro"/>
</dbReference>
<accession>A0A8K0ESW8</accession>
<protein>
    <submittedName>
        <fullName evidence="3">Hypp2401 protein</fullName>
    </submittedName>
</protein>
<organism evidence="3 4">
    <name type="scientific">Branchiostoma lanceolatum</name>
    <name type="common">Common lancelet</name>
    <name type="synonym">Amphioxus lanceolatum</name>
    <dbReference type="NCBI Taxonomy" id="7740"/>
    <lineage>
        <taxon>Eukaryota</taxon>
        <taxon>Metazoa</taxon>
        <taxon>Chordata</taxon>
        <taxon>Cephalochordata</taxon>
        <taxon>Leptocardii</taxon>
        <taxon>Amphioxiformes</taxon>
        <taxon>Branchiostomatidae</taxon>
        <taxon>Branchiostoma</taxon>
    </lineage>
</organism>
<evidence type="ECO:0000313" key="4">
    <source>
        <dbReference type="Proteomes" id="UP000838412"/>
    </source>
</evidence>
<dbReference type="InterPro" id="IPR027640">
    <property type="entry name" value="Kinesin-like_fam"/>
</dbReference>
<name>A0A8K0ESW8_BRALA</name>
<feature type="region of interest" description="Disordered" evidence="1">
    <location>
        <begin position="122"/>
        <end position="146"/>
    </location>
</feature>
<proteinExistence type="predicted"/>
<feature type="domain" description="Kinesin-like protein KIF26A/B helical" evidence="2">
    <location>
        <begin position="36"/>
        <end position="91"/>
    </location>
</feature>
<reference evidence="3" key="1">
    <citation type="submission" date="2022-01" db="EMBL/GenBank/DDBJ databases">
        <authorList>
            <person name="Braso-Vives M."/>
        </authorList>
    </citation>
    <scope>NUCLEOTIDE SEQUENCE</scope>
</reference>
<feature type="compositionally biased region" description="Low complexity" evidence="1">
    <location>
        <begin position="257"/>
        <end position="283"/>
    </location>
</feature>
<dbReference type="InterPro" id="IPR057090">
    <property type="entry name" value="HTH_KIF26A_B_1st"/>
</dbReference>
<keyword evidence="4" id="KW-1185">Reference proteome</keyword>
<dbReference type="Proteomes" id="UP000838412">
    <property type="component" value="Chromosome 4"/>
</dbReference>
<dbReference type="PANTHER" id="PTHR21608">
    <property type="entry name" value="KINESIN-LIKE PROTEIN CG14535"/>
    <property type="match status" value="1"/>
</dbReference>
<evidence type="ECO:0000313" key="3">
    <source>
        <dbReference type="EMBL" id="CAH1261584.1"/>
    </source>
</evidence>